<organism evidence="3">
    <name type="scientific">groundwater metagenome</name>
    <dbReference type="NCBI Taxonomy" id="717931"/>
    <lineage>
        <taxon>unclassified sequences</taxon>
        <taxon>metagenomes</taxon>
        <taxon>ecological metagenomes</taxon>
    </lineage>
</organism>
<sequence length="296" mass="33954">MDIKKNYNVLMLSGKGGVGKSTISASIALHFASKGKKTLVLSTDPAPSLSNIFNINLSDNISKLKENLYGTEISGDEIIKRWNEKFGNEIYAVMRAFADVDYSIVEYIGTAPGIEEEFMLDYIMELVKSKKFDIVIWDTAPMGNTLKLLSIPSKFITHLNFATKVYTKFYKRNSAKSIYEIIDEWKVLSEQIIKFLKEEVCLMAVCIPENLAVYQTEKLLGEFKEHDIVVRKIIINNVIQKDVCDSKFMLKKAEIQRQYVEKIKNLHNIVAEIPLFEEITEENLIKISREIFKDEI</sequence>
<evidence type="ECO:0000259" key="2">
    <source>
        <dbReference type="Pfam" id="PF02374"/>
    </source>
</evidence>
<dbReference type="NCBIfam" id="TIGR00345">
    <property type="entry name" value="GET3_arsA_TRC40"/>
    <property type="match status" value="1"/>
</dbReference>
<feature type="domain" description="ArsA/GET3 Anion-transporting ATPase-like" evidence="2">
    <location>
        <begin position="9"/>
        <end position="278"/>
    </location>
</feature>
<dbReference type="PANTHER" id="PTHR10803:SF3">
    <property type="entry name" value="ATPASE GET3"/>
    <property type="match status" value="1"/>
</dbReference>
<dbReference type="Gene3D" id="3.40.50.300">
    <property type="entry name" value="P-loop containing nucleotide triphosphate hydrolases"/>
    <property type="match status" value="1"/>
</dbReference>
<dbReference type="EMBL" id="CCXY01000147">
    <property type="protein sequence ID" value="CEG12447.1"/>
    <property type="molecule type" value="Genomic_DNA"/>
</dbReference>
<dbReference type="GO" id="GO:0016887">
    <property type="term" value="F:ATP hydrolysis activity"/>
    <property type="evidence" value="ECO:0007669"/>
    <property type="project" value="InterPro"/>
</dbReference>
<gene>
    <name evidence="3" type="ORF">MSIBF_A2300001</name>
</gene>
<evidence type="ECO:0000256" key="1">
    <source>
        <dbReference type="ARBA" id="ARBA00011040"/>
    </source>
</evidence>
<dbReference type="InterPro" id="IPR027417">
    <property type="entry name" value="P-loop_NTPase"/>
</dbReference>
<reference evidence="3" key="1">
    <citation type="submission" date="2014-09" db="EMBL/GenBank/DDBJ databases">
        <authorList>
            <person name="Probst J Alexander"/>
        </authorList>
    </citation>
    <scope>NUCLEOTIDE SEQUENCE</scope>
</reference>
<keyword evidence="3" id="KW-0378">Hydrolase</keyword>
<dbReference type="CDD" id="cd02035">
    <property type="entry name" value="ArsA"/>
    <property type="match status" value="1"/>
</dbReference>
<dbReference type="SUPFAM" id="SSF52540">
    <property type="entry name" value="P-loop containing nucleoside triphosphate hydrolases"/>
    <property type="match status" value="1"/>
</dbReference>
<dbReference type="Pfam" id="PF02374">
    <property type="entry name" value="ArsA_ATPase"/>
    <property type="match status" value="1"/>
</dbReference>
<dbReference type="InterPro" id="IPR025723">
    <property type="entry name" value="ArsA/GET3_ATPase-like"/>
</dbReference>
<dbReference type="GO" id="GO:0005524">
    <property type="term" value="F:ATP binding"/>
    <property type="evidence" value="ECO:0007669"/>
    <property type="project" value="InterPro"/>
</dbReference>
<proteinExistence type="inferred from homology"/>
<dbReference type="PANTHER" id="PTHR10803">
    <property type="entry name" value="ARSENICAL PUMP-DRIVING ATPASE ARSENITE-TRANSLOCATING ATPASE"/>
    <property type="match status" value="1"/>
</dbReference>
<name>A0A098E8T9_9ZZZZ</name>
<dbReference type="EC" id="3.6.3.16" evidence="3"/>
<dbReference type="AlphaFoldDB" id="A0A098E8T9"/>
<comment type="similarity">
    <text evidence="1">Belongs to the arsA ATPase family.</text>
</comment>
<accession>A0A098E8T9</accession>
<protein>
    <submittedName>
        <fullName evidence="3">Putative Arsenite-transporting ATPase</fullName>
        <ecNumber evidence="3">3.6.3.16</ecNumber>
    </submittedName>
</protein>
<evidence type="ECO:0000313" key="3">
    <source>
        <dbReference type="EMBL" id="CEG12447.1"/>
    </source>
</evidence>
<dbReference type="InterPro" id="IPR016300">
    <property type="entry name" value="ATPase_ArsA/GET3"/>
</dbReference>